<dbReference type="Gene3D" id="3.30.2290.10">
    <property type="entry name" value="PmbA/TldD superfamily"/>
    <property type="match status" value="1"/>
</dbReference>
<dbReference type="InterPro" id="IPR035068">
    <property type="entry name" value="TldD/PmbA_N"/>
</dbReference>
<keyword evidence="2" id="KW-0645">Protease</keyword>
<reference evidence="8 9" key="1">
    <citation type="journal article" date="2017" name="ISME J.">
        <title>Potential for microbial H2 and metal transformations associated with novel bacteria and archaea in deep terrestrial subsurface sediments.</title>
        <authorList>
            <person name="Hernsdorf A.W."/>
            <person name="Amano Y."/>
            <person name="Miyakawa K."/>
            <person name="Ise K."/>
            <person name="Suzuki Y."/>
            <person name="Anantharaman K."/>
            <person name="Probst A."/>
            <person name="Burstein D."/>
            <person name="Thomas B.C."/>
            <person name="Banfield J.F."/>
        </authorList>
    </citation>
    <scope>NUCLEOTIDE SEQUENCE [LARGE SCALE GENOMIC DNA]</scope>
    <source>
        <strain evidence="8">HGW-Actinobacteria-3</strain>
    </source>
</reference>
<dbReference type="InterPro" id="IPR051463">
    <property type="entry name" value="Peptidase_U62_metallo"/>
</dbReference>
<dbReference type="AlphaFoldDB" id="A0A2N3G5P8"/>
<protein>
    <submittedName>
        <fullName evidence="8">Peptidase C69</fullName>
    </submittedName>
</protein>
<keyword evidence="3" id="KW-0378">Hydrolase</keyword>
<evidence type="ECO:0000256" key="3">
    <source>
        <dbReference type="ARBA" id="ARBA00022801"/>
    </source>
</evidence>
<dbReference type="GO" id="GO:0006508">
    <property type="term" value="P:proteolysis"/>
    <property type="evidence" value="ECO:0007669"/>
    <property type="project" value="UniProtKB-KW"/>
</dbReference>
<dbReference type="InterPro" id="IPR045570">
    <property type="entry name" value="Metalloprtase-TldD/E_cen_dom"/>
</dbReference>
<dbReference type="Pfam" id="PF19290">
    <property type="entry name" value="PmbA_TldD_2nd"/>
    <property type="match status" value="1"/>
</dbReference>
<feature type="domain" description="Metalloprotease TldD/E C-terminal" evidence="6">
    <location>
        <begin position="230"/>
        <end position="461"/>
    </location>
</feature>
<evidence type="ECO:0000259" key="5">
    <source>
        <dbReference type="Pfam" id="PF01523"/>
    </source>
</evidence>
<dbReference type="InterPro" id="IPR002510">
    <property type="entry name" value="Metalloprtase-TldD/E_N"/>
</dbReference>
<evidence type="ECO:0000256" key="2">
    <source>
        <dbReference type="ARBA" id="ARBA00022670"/>
    </source>
</evidence>
<gene>
    <name evidence="8" type="ORF">CVT63_05275</name>
</gene>
<dbReference type="PIRSF" id="PIRSF004919">
    <property type="entry name" value="TldD"/>
    <property type="match status" value="1"/>
</dbReference>
<sequence>MSVIVPDLALKAVSEALSTGGIYSDVICQRQLTTTIRFEDGKVDDVSSGVDAGAGVRVIKDDLAAYAHTDIIDDEHVLRAAKTAAEALAHTTGDVALRIKTPARKEPEAVCDRDTEMPRIADVVEHMKRCDEAGRGVGKDVRQVTVTHNSSINEELFANSLGETQTGASRRTRLIVQVVASRDGVMQVGQEAPGELMGSEFYRKHDCARIAILAARRALVMLDARPSPAGRMAVVMNAGTGGVLFHEACGHGLEIDHVHKGASVYAGKLGHAVASEIVSATDNPTVPGLWGSYARDDEGTFSRSTLLIENGILRNYLYDRHGAMKDGVPGTGNGRRQSFCHAPIPRMSNTYIEPGNSTAAEIIGSTTSGLYAAKMGGGQVDPVTGDYVFAVSEGYLIENGEVGPAVRGAVLIGNGPRTLEIIDAVGNDLAFEEGTCGKDGQGVPVTTGSPTFRIAELTVGGTEI</sequence>
<evidence type="ECO:0000313" key="9">
    <source>
        <dbReference type="Proteomes" id="UP000233654"/>
    </source>
</evidence>
<name>A0A2N3G5P8_9ACTN</name>
<dbReference type="Pfam" id="PF01523">
    <property type="entry name" value="PmbA_TldD_1st"/>
    <property type="match status" value="1"/>
</dbReference>
<evidence type="ECO:0000259" key="6">
    <source>
        <dbReference type="Pfam" id="PF19289"/>
    </source>
</evidence>
<feature type="domain" description="Metalloprotease TldD/E N-terminal" evidence="5">
    <location>
        <begin position="25"/>
        <end position="87"/>
    </location>
</feature>
<dbReference type="InterPro" id="IPR025502">
    <property type="entry name" value="TldD"/>
</dbReference>
<dbReference type="Proteomes" id="UP000233654">
    <property type="component" value="Unassembled WGS sequence"/>
</dbReference>
<keyword evidence="4" id="KW-0482">Metalloprotease</keyword>
<dbReference type="PANTHER" id="PTHR30624:SF4">
    <property type="entry name" value="METALLOPROTEASE TLDD"/>
    <property type="match status" value="1"/>
</dbReference>
<dbReference type="Pfam" id="PF19289">
    <property type="entry name" value="PmbA_TldD_3rd"/>
    <property type="match status" value="1"/>
</dbReference>
<feature type="domain" description="Metalloprotease TldD/E central" evidence="7">
    <location>
        <begin position="120"/>
        <end position="222"/>
    </location>
</feature>
<dbReference type="GO" id="GO:0008237">
    <property type="term" value="F:metallopeptidase activity"/>
    <property type="evidence" value="ECO:0007669"/>
    <property type="project" value="UniProtKB-KW"/>
</dbReference>
<comment type="similarity">
    <text evidence="1">Belongs to the peptidase U62 family.</text>
</comment>
<evidence type="ECO:0000256" key="4">
    <source>
        <dbReference type="ARBA" id="ARBA00023049"/>
    </source>
</evidence>
<proteinExistence type="inferred from homology"/>
<dbReference type="InterPro" id="IPR045569">
    <property type="entry name" value="Metalloprtase-TldD/E_C"/>
</dbReference>
<dbReference type="PANTHER" id="PTHR30624">
    <property type="entry name" value="UNCHARACTERIZED PROTEIN TLDD AND PMBA"/>
    <property type="match status" value="1"/>
</dbReference>
<dbReference type="InterPro" id="IPR036059">
    <property type="entry name" value="TldD/PmbA_sf"/>
</dbReference>
<organism evidence="8 9">
    <name type="scientific">Candidatus Anoxymicrobium japonicum</name>
    <dbReference type="NCBI Taxonomy" id="2013648"/>
    <lineage>
        <taxon>Bacteria</taxon>
        <taxon>Bacillati</taxon>
        <taxon>Actinomycetota</taxon>
        <taxon>Candidatus Geothermincolia</taxon>
        <taxon>Candidatus Geothermincolales</taxon>
        <taxon>Candidatus Anoxymicrobiaceae</taxon>
        <taxon>Candidatus Anoxymicrobium</taxon>
    </lineage>
</organism>
<accession>A0A2N3G5P8</accession>
<dbReference type="GO" id="GO:0005829">
    <property type="term" value="C:cytosol"/>
    <property type="evidence" value="ECO:0007669"/>
    <property type="project" value="TreeGrafter"/>
</dbReference>
<evidence type="ECO:0000256" key="1">
    <source>
        <dbReference type="ARBA" id="ARBA00005836"/>
    </source>
</evidence>
<comment type="caution">
    <text evidence="8">The sequence shown here is derived from an EMBL/GenBank/DDBJ whole genome shotgun (WGS) entry which is preliminary data.</text>
</comment>
<dbReference type="SUPFAM" id="SSF111283">
    <property type="entry name" value="Putative modulator of DNA gyrase, PmbA/TldD"/>
    <property type="match status" value="1"/>
</dbReference>
<dbReference type="EMBL" id="PHEX01000041">
    <property type="protein sequence ID" value="PKQ27952.1"/>
    <property type="molecule type" value="Genomic_DNA"/>
</dbReference>
<evidence type="ECO:0000259" key="7">
    <source>
        <dbReference type="Pfam" id="PF19290"/>
    </source>
</evidence>
<evidence type="ECO:0000313" key="8">
    <source>
        <dbReference type="EMBL" id="PKQ27952.1"/>
    </source>
</evidence>